<accession>A0ACD5GUC0</accession>
<keyword evidence="2" id="KW-1185">Reference proteome</keyword>
<gene>
    <name evidence="1" type="ORF">BH720_037210</name>
</gene>
<evidence type="ECO:0000313" key="1">
    <source>
        <dbReference type="EMBL" id="XPM64452.1"/>
    </source>
</evidence>
<dbReference type="EMBL" id="CP182909">
    <property type="protein sequence ID" value="XPM64452.1"/>
    <property type="molecule type" value="Genomic_DNA"/>
</dbReference>
<proteinExistence type="predicted"/>
<sequence length="323" mass="34661">MTTALGKWLTEQVPEKRLHLLRHQPSYFADIGEVKRLRAWLTDFGFLEQKLAVAGITALIEDYDLALPLLSAGEQRTLKLIQGALRLSAHVLAEDNSQLAGQLWGRLLSFSEPEISALLEQTKQSHAKPWFHLLTPTLTPPGGTLLQTFSGHSDWVRAVAITPDGTQVVSGSGDNTLKLWNLQTGEALVTFSGHSGFVRAVAITPDGTQAVSGSDDNTLKLWNLQTGEVLTTFSGHSSSVRAVAITPSGIQAVSGSWDNTLKLWDLQTGEALTTFSGHSGFVRAVAITLDGTQAVSGSDDGTLKLWNLQTGETLLPFAVIVAG</sequence>
<dbReference type="Proteomes" id="UP000095472">
    <property type="component" value="Chromosome"/>
</dbReference>
<reference evidence="1 2" key="1">
    <citation type="journal article" date="2016" name="Genome Announc.">
        <title>Draft Genome Sequence of the Thermotolerant Cyanobacterium Desertifilum sp. IPPAS B-1220.</title>
        <authorList>
            <person name="Mironov K.S."/>
            <person name="Sinetova M.A."/>
            <person name="Bolatkhan K."/>
            <person name="Zayadan B.K."/>
            <person name="Ustinova V.V."/>
            <person name="Kupriyanova E.V."/>
            <person name="Skrypnik A.N."/>
            <person name="Gogoleva N.E."/>
            <person name="Gogolev Y.V."/>
            <person name="Los D.A."/>
        </authorList>
    </citation>
    <scope>NUCLEOTIDE SEQUENCE [LARGE SCALE GENOMIC DNA]</scope>
    <source>
        <strain evidence="1 2">IPPAS B-1220</strain>
    </source>
</reference>
<name>A0ACD5GUC0_9CYAN</name>
<evidence type="ECO:0000313" key="2">
    <source>
        <dbReference type="Proteomes" id="UP000095472"/>
    </source>
</evidence>
<organism evidence="1 2">
    <name type="scientific">Desertifilum tharense IPPAS B-1220</name>
    <dbReference type="NCBI Taxonomy" id="1781255"/>
    <lineage>
        <taxon>Bacteria</taxon>
        <taxon>Bacillati</taxon>
        <taxon>Cyanobacteriota</taxon>
        <taxon>Cyanophyceae</taxon>
        <taxon>Desertifilales</taxon>
        <taxon>Desertifilaceae</taxon>
        <taxon>Desertifilum</taxon>
    </lineage>
</organism>
<protein>
    <submittedName>
        <fullName evidence="1">WD40 repeat domain-containing protein</fullName>
    </submittedName>
</protein>